<dbReference type="AlphaFoldDB" id="A0A836GQS3"/>
<evidence type="ECO:0000313" key="2">
    <source>
        <dbReference type="EMBL" id="KAG5472247.1"/>
    </source>
</evidence>
<proteinExistence type="predicted"/>
<keyword evidence="1" id="KW-1133">Transmembrane helix</keyword>
<organism evidence="2 3">
    <name type="scientific">Leishmania martiniquensis</name>
    <dbReference type="NCBI Taxonomy" id="1580590"/>
    <lineage>
        <taxon>Eukaryota</taxon>
        <taxon>Discoba</taxon>
        <taxon>Euglenozoa</taxon>
        <taxon>Kinetoplastea</taxon>
        <taxon>Metakinetoplastina</taxon>
        <taxon>Trypanosomatida</taxon>
        <taxon>Trypanosomatidae</taxon>
        <taxon>Leishmaniinae</taxon>
        <taxon>Leishmania</taxon>
    </lineage>
</organism>
<evidence type="ECO:0000313" key="3">
    <source>
        <dbReference type="Proteomes" id="UP000673552"/>
    </source>
</evidence>
<evidence type="ECO:0000256" key="1">
    <source>
        <dbReference type="SAM" id="Phobius"/>
    </source>
</evidence>
<keyword evidence="3" id="KW-1185">Reference proteome</keyword>
<dbReference type="RefSeq" id="XP_067176547.1">
    <property type="nucleotide sequence ID" value="XM_067321179.1"/>
</dbReference>
<protein>
    <submittedName>
        <fullName evidence="2">Uncharacterized protein</fullName>
    </submittedName>
</protein>
<gene>
    <name evidence="2" type="ORF">LSCM1_03646</name>
</gene>
<reference evidence="3" key="2">
    <citation type="journal article" date="2021" name="Sci. Data">
        <title>Chromosome-scale genome sequencing, assembly and annotation of six genomes from subfamily Leishmaniinae.</title>
        <authorList>
            <person name="Almutairi H."/>
            <person name="Urbaniak M.D."/>
            <person name="Bates M.D."/>
            <person name="Jariyapan N."/>
            <person name="Kwakye-Nuako G."/>
            <person name="Thomaz Soccol V."/>
            <person name="Al-Salem W.S."/>
            <person name="Dillon R.J."/>
            <person name="Bates P.A."/>
            <person name="Gatherer D."/>
        </authorList>
    </citation>
    <scope>NUCLEOTIDE SEQUENCE [LARGE SCALE GENOMIC DNA]</scope>
</reference>
<reference evidence="3" key="1">
    <citation type="journal article" date="2021" name="Microbiol. Resour. Announc.">
        <title>LGAAP: Leishmaniinae Genome Assembly and Annotation Pipeline.</title>
        <authorList>
            <person name="Almutairi H."/>
            <person name="Urbaniak M.D."/>
            <person name="Bates M.D."/>
            <person name="Jariyapan N."/>
            <person name="Kwakye-Nuako G."/>
            <person name="Thomaz-Soccol V."/>
            <person name="Al-Salem W.S."/>
            <person name="Dillon R.J."/>
            <person name="Bates P.A."/>
            <person name="Gatherer D."/>
        </authorList>
    </citation>
    <scope>NUCLEOTIDE SEQUENCE [LARGE SCALE GENOMIC DNA]</scope>
</reference>
<sequence>MTSPRSAKRTRYLSVAGWVAGYLGREQWVLASPPLPASSVPQPHALPLHYDYVPGMMARLSSARSPASPLEEALRKAEAMWQSQAEAAVAQQSQEVAALTDVRLLGLYTASFPAVTAKVSGKLSDLSVRQPKGLDGVCRSGYGCTATAGSTSAPCVCPTCTSGPYAVLNATSERNTCACVPQRTLGEVASAAGQRVRACLRLPGGPAAPRLHLRPPGLLFIDAEGPVGDGIPLGWYGSGSGSAGTGLPATTSLEGWVTCTYGLTVPRLVTASSSVPPNFSAALQYTTGLGAEECGVMAAARGGHTTRATQPTYSPLSSYGLRLRAPSLPSRTISLANNSRLSTDQTVLTVGVQDYALLPHYAVNSLLHMRGIDECHAAFLIYMLRCATVSAALRCGSPPRDVANFTWAGSSSLDSSVLRVNLTGMVTEECQVSFTVRSAFSAASEASVPHTSWPYTHLATDADSSHFFEASPTLHYTLLPSAAALTIAALRYDPLSEGSRLIISFALTVLSLSVVIIFISFHPPSLHPFSWRHYERARARRHCQRRQPCSASVLERLAE</sequence>
<dbReference type="EMBL" id="JAFEUZ010000030">
    <property type="protein sequence ID" value="KAG5472247.1"/>
    <property type="molecule type" value="Genomic_DNA"/>
</dbReference>
<comment type="caution">
    <text evidence="2">The sequence shown here is derived from an EMBL/GenBank/DDBJ whole genome shotgun (WGS) entry which is preliminary data.</text>
</comment>
<name>A0A836GQS3_9TRYP</name>
<dbReference type="OrthoDB" id="272882at2759"/>
<feature type="transmembrane region" description="Helical" evidence="1">
    <location>
        <begin position="502"/>
        <end position="521"/>
    </location>
</feature>
<dbReference type="GeneID" id="92513691"/>
<keyword evidence="1" id="KW-0472">Membrane</keyword>
<keyword evidence="1" id="KW-0812">Transmembrane</keyword>
<dbReference type="Proteomes" id="UP000673552">
    <property type="component" value="Unassembled WGS sequence"/>
</dbReference>
<accession>A0A836GQS3</accession>
<dbReference type="KEGG" id="lmat:92513691"/>